<feature type="region of interest" description="Disordered" evidence="1">
    <location>
        <begin position="40"/>
        <end position="89"/>
    </location>
</feature>
<feature type="transmembrane region" description="Helical" evidence="2">
    <location>
        <begin position="93"/>
        <end position="113"/>
    </location>
</feature>
<dbReference type="Proteomes" id="UP000451471">
    <property type="component" value="Unassembled WGS sequence"/>
</dbReference>
<evidence type="ECO:0000313" key="4">
    <source>
        <dbReference type="EMBL" id="MWG33003.1"/>
    </source>
</evidence>
<keyword evidence="2" id="KW-1133">Transmembrane helix</keyword>
<feature type="compositionally biased region" description="Basic and acidic residues" evidence="1">
    <location>
        <begin position="309"/>
        <end position="322"/>
    </location>
</feature>
<evidence type="ECO:0000313" key="5">
    <source>
        <dbReference type="Proteomes" id="UP000451471"/>
    </source>
</evidence>
<keyword evidence="2" id="KW-0812">Transmembrane</keyword>
<dbReference type="Pfam" id="PF13559">
    <property type="entry name" value="DUF4129"/>
    <property type="match status" value="1"/>
</dbReference>
<keyword evidence="2" id="KW-0472">Membrane</keyword>
<dbReference type="EMBL" id="WSZK01000001">
    <property type="protein sequence ID" value="MWG33003.1"/>
    <property type="molecule type" value="Genomic_DNA"/>
</dbReference>
<feature type="region of interest" description="Disordered" evidence="1">
    <location>
        <begin position="309"/>
        <end position="337"/>
    </location>
</feature>
<proteinExistence type="predicted"/>
<dbReference type="OrthoDB" id="206550at2157"/>
<evidence type="ECO:0000259" key="3">
    <source>
        <dbReference type="Pfam" id="PF13559"/>
    </source>
</evidence>
<keyword evidence="5" id="KW-1185">Reference proteome</keyword>
<evidence type="ECO:0000256" key="2">
    <source>
        <dbReference type="SAM" id="Phobius"/>
    </source>
</evidence>
<feature type="compositionally biased region" description="Acidic residues" evidence="1">
    <location>
        <begin position="328"/>
        <end position="337"/>
    </location>
</feature>
<dbReference type="RefSeq" id="WP_158202728.1">
    <property type="nucleotide sequence ID" value="NZ_WSZK01000001.1"/>
</dbReference>
<dbReference type="AlphaFoldDB" id="A0A6B0GJL5"/>
<comment type="caution">
    <text evidence="4">The sequence shown here is derived from an EMBL/GenBank/DDBJ whole genome shotgun (WGS) entry which is preliminary data.</text>
</comment>
<dbReference type="InterPro" id="IPR025403">
    <property type="entry name" value="TgpA-like_C"/>
</dbReference>
<name>A0A6B0GJL5_9EURY</name>
<protein>
    <submittedName>
        <fullName evidence="4">DUF4129 domain-containing protein</fullName>
    </submittedName>
</protein>
<accession>A0A6B0GJL5</accession>
<reference evidence="4 5" key="1">
    <citation type="submission" date="2019-12" db="EMBL/GenBank/DDBJ databases">
        <title>Halocatena pleomorpha gen. nov. sp. nov., an extremely halophilic archaeon of family Halobacteriaceae isolated from saltpan soil.</title>
        <authorList>
            <person name="Pal Y."/>
            <person name="Verma A."/>
            <person name="Krishnamurthi S."/>
            <person name="Kumar P."/>
        </authorList>
    </citation>
    <scope>NUCLEOTIDE SEQUENCE [LARGE SCALE GENOMIC DNA]</scope>
    <source>
        <strain evidence="4 5">JCM 16495</strain>
    </source>
</reference>
<sequence>MYAPRRAALLALCAIAVVLAASLFPATGLGTYPTDVWSGAPGGPPLFAPGEQQPLPQPDPPASEATPTPTPTETPEPANDAGTDPPASSDGGGLAIVPIAAVGGLLLVVGLLLNRLGYRREGFWLVHPSLPDLPPAFVQRLLSTVPRVTMGFVVGLSATLPRLVDDTATVLGAAGSAASMVVRGTARGMAAALVALPTLFTSGSSGLASGLGRALGALPGAVSSLGGQTNRDWSRTPSTDVSAAEADLVPTDDDRGPLSVEEAWAAMTDRVPMRNGDAKTPGQYARAAVRRGFPARSVGTLTRAFEEIRYGDRPSTDDRVDAARGAYDDIDDGGDDE</sequence>
<gene>
    <name evidence="4" type="ORF">GQS65_00610</name>
</gene>
<feature type="domain" description="Protein-glutamine gamma-glutamyltransferase-like C-terminal" evidence="3">
    <location>
        <begin position="262"/>
        <end position="328"/>
    </location>
</feature>
<organism evidence="4 5">
    <name type="scientific">Halomarina oriensis</name>
    <dbReference type="NCBI Taxonomy" id="671145"/>
    <lineage>
        <taxon>Archaea</taxon>
        <taxon>Methanobacteriati</taxon>
        <taxon>Methanobacteriota</taxon>
        <taxon>Stenosarchaea group</taxon>
        <taxon>Halobacteria</taxon>
        <taxon>Halobacteriales</taxon>
        <taxon>Natronomonadaceae</taxon>
        <taxon>Halomarina</taxon>
    </lineage>
</organism>
<evidence type="ECO:0000256" key="1">
    <source>
        <dbReference type="SAM" id="MobiDB-lite"/>
    </source>
</evidence>